<keyword evidence="15" id="KW-0969">Cilium</keyword>
<dbReference type="Pfam" id="PF01312">
    <property type="entry name" value="Bac_export_2"/>
    <property type="match status" value="1"/>
</dbReference>
<dbReference type="NCBIfam" id="TIGR00328">
    <property type="entry name" value="flhB"/>
    <property type="match status" value="1"/>
</dbReference>
<dbReference type="Gene3D" id="3.40.1690.10">
    <property type="entry name" value="secretion proteins EscU"/>
    <property type="match status" value="1"/>
</dbReference>
<organism evidence="15 16">
    <name type="scientific">Duganella rivi</name>
    <dbReference type="NCBI Taxonomy" id="2666083"/>
    <lineage>
        <taxon>Bacteria</taxon>
        <taxon>Pseudomonadati</taxon>
        <taxon>Pseudomonadota</taxon>
        <taxon>Betaproteobacteria</taxon>
        <taxon>Burkholderiales</taxon>
        <taxon>Oxalobacteraceae</taxon>
        <taxon>Telluria group</taxon>
        <taxon>Duganella</taxon>
    </lineage>
</organism>
<evidence type="ECO:0000256" key="4">
    <source>
        <dbReference type="ARBA" id="ARBA00022448"/>
    </source>
</evidence>
<evidence type="ECO:0000256" key="2">
    <source>
        <dbReference type="ARBA" id="ARBA00010690"/>
    </source>
</evidence>
<feature type="region of interest" description="Disordered" evidence="14">
    <location>
        <begin position="358"/>
        <end position="396"/>
    </location>
</feature>
<reference evidence="15 16" key="1">
    <citation type="submission" date="2019-12" db="EMBL/GenBank/DDBJ databases">
        <title>Novel species isolated from a subtropical stream in China.</title>
        <authorList>
            <person name="Lu H."/>
        </authorList>
    </citation>
    <scope>NUCLEOTIDE SEQUENCE [LARGE SCALE GENOMIC DNA]</scope>
    <source>
        <strain evidence="15 16">FT55W</strain>
    </source>
</reference>
<comment type="caution">
    <text evidence="13">Lacks conserved residue(s) required for the propagation of feature annotation.</text>
</comment>
<evidence type="ECO:0000256" key="12">
    <source>
        <dbReference type="ARBA" id="ARBA00025078"/>
    </source>
</evidence>
<accession>A0A7X4GRV7</accession>
<dbReference type="InterPro" id="IPR006136">
    <property type="entry name" value="FlhB"/>
</dbReference>
<dbReference type="InterPro" id="IPR006135">
    <property type="entry name" value="T3SS_substrate_exporter"/>
</dbReference>
<dbReference type="PANTHER" id="PTHR30531">
    <property type="entry name" value="FLAGELLAR BIOSYNTHETIC PROTEIN FLHB"/>
    <property type="match status" value="1"/>
</dbReference>
<evidence type="ECO:0000313" key="16">
    <source>
        <dbReference type="Proteomes" id="UP000450012"/>
    </source>
</evidence>
<evidence type="ECO:0000256" key="14">
    <source>
        <dbReference type="SAM" id="MobiDB-lite"/>
    </source>
</evidence>
<feature type="transmembrane region" description="Helical" evidence="13">
    <location>
        <begin position="146"/>
        <end position="165"/>
    </location>
</feature>
<keyword evidence="16" id="KW-1185">Reference proteome</keyword>
<dbReference type="Gene3D" id="6.10.250.2080">
    <property type="match status" value="1"/>
</dbReference>
<sequence length="396" mass="43148">MADDSDAEKTEPASAKRLEQAREEGDVPRSREVATFTVLMAAGACLWVSGDSLVRQMQGALVSGLSLTQEQIFDSDVLFHRIAVDVVQVLIACLPLGIAVMIVALASPMLVGGWLFSGKAFMPNFNKLNPINGIGNMFSTNALVELVKAILKTIVVGFVTWLVVLKYKDAVIGLSVEPLKLGIGHTLNMLSSSFMFIVGALGLIAAIDGPYQMWHYANKLKMTRQELIQESKESDGNPQIKGKIRQLQREMAKRRMMADVPTADVVVTNPTHYAVALKYNDGMRGAPKVVAKGTDEVAAKIREIAKEHKVAMLEAPALARALHKHTEIGDEIPEQLYAAVAEVLAYVFQLRLFSKGKGKYPDKPSKLDVPRTMDPLDPLYVPKNSTPPDLNNGASA</sequence>
<proteinExistence type="inferred from homology"/>
<keyword evidence="6 13" id="KW-0812">Transmembrane</keyword>
<dbReference type="PRINTS" id="PR00950">
    <property type="entry name" value="TYPE3IMSPROT"/>
</dbReference>
<dbReference type="AlphaFoldDB" id="A0A7X4GRV7"/>
<dbReference type="PANTHER" id="PTHR30531:SF12">
    <property type="entry name" value="FLAGELLAR BIOSYNTHETIC PROTEIN FLHB"/>
    <property type="match status" value="1"/>
</dbReference>
<dbReference type="InterPro" id="IPR029025">
    <property type="entry name" value="T3SS_substrate_exporter_C"/>
</dbReference>
<keyword evidence="11 13" id="KW-1006">Bacterial flagellum protein export</keyword>
<feature type="transmembrane region" description="Helical" evidence="13">
    <location>
        <begin position="89"/>
        <end position="116"/>
    </location>
</feature>
<evidence type="ECO:0000256" key="1">
    <source>
        <dbReference type="ARBA" id="ARBA00004651"/>
    </source>
</evidence>
<comment type="function">
    <text evidence="12 13">Required for formation of the rod structure in the basal body of the flagellar apparatus. Together with FliI and FliH, may constitute the export apparatus of flagellin.</text>
</comment>
<evidence type="ECO:0000256" key="11">
    <source>
        <dbReference type="ARBA" id="ARBA00023225"/>
    </source>
</evidence>
<keyword evidence="4 13" id="KW-0813">Transport</keyword>
<keyword evidence="15" id="KW-0966">Cell projection</keyword>
<keyword evidence="8 13" id="KW-0653">Protein transport</keyword>
<keyword evidence="15" id="KW-0282">Flagellum</keyword>
<feature type="compositionally biased region" description="Basic and acidic residues" evidence="14">
    <location>
        <begin position="7"/>
        <end position="28"/>
    </location>
</feature>
<dbReference type="GO" id="GO:0044780">
    <property type="term" value="P:bacterial-type flagellum assembly"/>
    <property type="evidence" value="ECO:0007669"/>
    <property type="project" value="InterPro"/>
</dbReference>
<keyword evidence="9 13" id="KW-1133">Transmembrane helix</keyword>
<evidence type="ECO:0000256" key="9">
    <source>
        <dbReference type="ARBA" id="ARBA00022989"/>
    </source>
</evidence>
<evidence type="ECO:0000313" key="15">
    <source>
        <dbReference type="EMBL" id="MYM68532.1"/>
    </source>
</evidence>
<dbReference type="GO" id="GO:0009306">
    <property type="term" value="P:protein secretion"/>
    <property type="evidence" value="ECO:0007669"/>
    <property type="project" value="InterPro"/>
</dbReference>
<keyword evidence="5 13" id="KW-1003">Cell membrane</keyword>
<evidence type="ECO:0000256" key="3">
    <source>
        <dbReference type="ARBA" id="ARBA00021622"/>
    </source>
</evidence>
<comment type="similarity">
    <text evidence="2 13">Belongs to the type III secretion exporter family.</text>
</comment>
<evidence type="ECO:0000256" key="5">
    <source>
        <dbReference type="ARBA" id="ARBA00022475"/>
    </source>
</evidence>
<dbReference type="RefSeq" id="WP_161015081.1">
    <property type="nucleotide sequence ID" value="NZ_WWCK01000005.1"/>
</dbReference>
<feature type="compositionally biased region" description="Polar residues" evidence="14">
    <location>
        <begin position="383"/>
        <end position="396"/>
    </location>
</feature>
<evidence type="ECO:0000256" key="7">
    <source>
        <dbReference type="ARBA" id="ARBA00022795"/>
    </source>
</evidence>
<comment type="subcellular location">
    <subcellularLocation>
        <location evidence="1">Cell membrane</location>
        <topology evidence="1">Multi-pass membrane protein</topology>
    </subcellularLocation>
</comment>
<dbReference type="EMBL" id="WWCK01000005">
    <property type="protein sequence ID" value="MYM68532.1"/>
    <property type="molecule type" value="Genomic_DNA"/>
</dbReference>
<dbReference type="FunFam" id="3.40.1690.10:FF:000001">
    <property type="entry name" value="Flagellar biosynthetic protein FlhB"/>
    <property type="match status" value="1"/>
</dbReference>
<feature type="compositionally biased region" description="Basic and acidic residues" evidence="14">
    <location>
        <begin position="359"/>
        <end position="371"/>
    </location>
</feature>
<protein>
    <recommendedName>
        <fullName evidence="3 13">Flagellar biosynthetic protein FlhB</fullName>
    </recommendedName>
</protein>
<evidence type="ECO:0000256" key="6">
    <source>
        <dbReference type="ARBA" id="ARBA00022692"/>
    </source>
</evidence>
<feature type="transmembrane region" description="Helical" evidence="13">
    <location>
        <begin position="186"/>
        <end position="207"/>
    </location>
</feature>
<feature type="region of interest" description="Disordered" evidence="14">
    <location>
        <begin position="1"/>
        <end position="28"/>
    </location>
</feature>
<dbReference type="SUPFAM" id="SSF160544">
    <property type="entry name" value="EscU C-terminal domain-like"/>
    <property type="match status" value="1"/>
</dbReference>
<comment type="caution">
    <text evidence="15">The sequence shown here is derived from an EMBL/GenBank/DDBJ whole genome shotgun (WGS) entry which is preliminary data.</text>
</comment>
<dbReference type="Proteomes" id="UP000450012">
    <property type="component" value="Unassembled WGS sequence"/>
</dbReference>
<dbReference type="GO" id="GO:0005886">
    <property type="term" value="C:plasma membrane"/>
    <property type="evidence" value="ECO:0007669"/>
    <property type="project" value="UniProtKB-SubCell"/>
</dbReference>
<gene>
    <name evidence="13 15" type="primary">flhB</name>
    <name evidence="15" type="ORF">GTP45_17075</name>
</gene>
<name>A0A7X4GRV7_9BURK</name>
<keyword evidence="7 13" id="KW-1005">Bacterial flagellum biogenesis</keyword>
<evidence type="ECO:0000256" key="8">
    <source>
        <dbReference type="ARBA" id="ARBA00022927"/>
    </source>
</evidence>
<evidence type="ECO:0000256" key="13">
    <source>
        <dbReference type="RuleBase" id="RU364091"/>
    </source>
</evidence>
<evidence type="ECO:0000256" key="10">
    <source>
        <dbReference type="ARBA" id="ARBA00023136"/>
    </source>
</evidence>
<keyword evidence="10 13" id="KW-0472">Membrane</keyword>